<reference evidence="4 5" key="1">
    <citation type="journal article" date="2019" name="Int. J. Syst. Evol. Microbiol.">
        <title>The Global Catalogue of Microorganisms (GCM) 10K type strain sequencing project: providing services to taxonomists for standard genome sequencing and annotation.</title>
        <authorList>
            <consortium name="The Broad Institute Genomics Platform"/>
            <consortium name="The Broad Institute Genome Sequencing Center for Infectious Disease"/>
            <person name="Wu L."/>
            <person name="Ma J."/>
        </authorList>
    </citation>
    <scope>NUCLEOTIDE SEQUENCE [LARGE SCALE GENOMIC DNA]</scope>
    <source>
        <strain evidence="4 5">JCM 16009</strain>
    </source>
</reference>
<dbReference type="PROSITE" id="PS00910">
    <property type="entry name" value="UPF0029"/>
    <property type="match status" value="1"/>
</dbReference>
<dbReference type="InterPro" id="IPR035647">
    <property type="entry name" value="EFG_III/V"/>
</dbReference>
<dbReference type="PANTHER" id="PTHR16301:SF20">
    <property type="entry name" value="IMPACT FAMILY MEMBER YIGZ"/>
    <property type="match status" value="1"/>
</dbReference>
<dbReference type="Pfam" id="PF01205">
    <property type="entry name" value="Impact_N"/>
    <property type="match status" value="1"/>
</dbReference>
<feature type="domain" description="UPF0029" evidence="3">
    <location>
        <begin position="140"/>
        <end position="192"/>
    </location>
</feature>
<dbReference type="Pfam" id="PF09186">
    <property type="entry name" value="DUF1949"/>
    <property type="match status" value="1"/>
</dbReference>
<dbReference type="InterPro" id="IPR020568">
    <property type="entry name" value="Ribosomal_Su5_D2-typ_SF"/>
</dbReference>
<name>A0ABN2MV61_9PSEU</name>
<accession>A0ABN2MV61</accession>
<dbReference type="EMBL" id="BAAAQK010000004">
    <property type="protein sequence ID" value="GAA1836689.1"/>
    <property type="molecule type" value="Genomic_DNA"/>
</dbReference>
<sequence length="209" mass="22356">MPEPLRVLARDGEHETEIQRSRFRCRLTRVTDADAAAEVVAAVRREHWSASHHCTALRIGPAAEIQRSSDDGEPAGTAGVPMLEVLTRRELTDVVAVVTRWFGGTKLGAGGLVRAYGSAVSEALDVIGTHRRARHTELLLAVPHADAGRLENAVRANGIRVTGVEYGGDVAIAVQVPDATAFHTWLAERTGGAVEAIETGTTDVEIADR</sequence>
<evidence type="ECO:0000256" key="1">
    <source>
        <dbReference type="ARBA" id="ARBA00007665"/>
    </source>
</evidence>
<evidence type="ECO:0000313" key="5">
    <source>
        <dbReference type="Proteomes" id="UP001500449"/>
    </source>
</evidence>
<evidence type="ECO:0000259" key="3">
    <source>
        <dbReference type="Pfam" id="PF09186"/>
    </source>
</evidence>
<evidence type="ECO:0000259" key="2">
    <source>
        <dbReference type="Pfam" id="PF01205"/>
    </source>
</evidence>
<protein>
    <submittedName>
        <fullName evidence="4">YigZ family protein</fullName>
    </submittedName>
</protein>
<dbReference type="InterPro" id="IPR001498">
    <property type="entry name" value="Impact_N"/>
</dbReference>
<feature type="domain" description="Impact N-terminal" evidence="2">
    <location>
        <begin position="20"/>
        <end position="124"/>
    </location>
</feature>
<gene>
    <name evidence="4" type="ORF">GCM10009836_14010</name>
</gene>
<dbReference type="PANTHER" id="PTHR16301">
    <property type="entry name" value="IMPACT-RELATED"/>
    <property type="match status" value="1"/>
</dbReference>
<dbReference type="InterPro" id="IPR015269">
    <property type="entry name" value="UPF0029_Impact_C"/>
</dbReference>
<dbReference type="SUPFAM" id="SSF54211">
    <property type="entry name" value="Ribosomal protein S5 domain 2-like"/>
    <property type="match status" value="1"/>
</dbReference>
<proteinExistence type="inferred from homology"/>
<dbReference type="SUPFAM" id="SSF54980">
    <property type="entry name" value="EF-G C-terminal domain-like"/>
    <property type="match status" value="1"/>
</dbReference>
<organism evidence="4 5">
    <name type="scientific">Pseudonocardia ailaonensis</name>
    <dbReference type="NCBI Taxonomy" id="367279"/>
    <lineage>
        <taxon>Bacteria</taxon>
        <taxon>Bacillati</taxon>
        <taxon>Actinomycetota</taxon>
        <taxon>Actinomycetes</taxon>
        <taxon>Pseudonocardiales</taxon>
        <taxon>Pseudonocardiaceae</taxon>
        <taxon>Pseudonocardia</taxon>
    </lineage>
</organism>
<dbReference type="Proteomes" id="UP001500449">
    <property type="component" value="Unassembled WGS sequence"/>
</dbReference>
<dbReference type="Gene3D" id="3.30.230.30">
    <property type="entry name" value="Impact, N-terminal domain"/>
    <property type="match status" value="1"/>
</dbReference>
<dbReference type="InterPro" id="IPR020569">
    <property type="entry name" value="UPF0029_Impact_CS"/>
</dbReference>
<keyword evidence="5" id="KW-1185">Reference proteome</keyword>
<comment type="caution">
    <text evidence="4">The sequence shown here is derived from an EMBL/GenBank/DDBJ whole genome shotgun (WGS) entry which is preliminary data.</text>
</comment>
<evidence type="ECO:0000313" key="4">
    <source>
        <dbReference type="EMBL" id="GAA1836689.1"/>
    </source>
</evidence>
<dbReference type="InterPro" id="IPR015796">
    <property type="entry name" value="Impact_YigZ-like"/>
</dbReference>
<comment type="similarity">
    <text evidence="1">Belongs to the IMPACT family.</text>
</comment>
<dbReference type="NCBIfam" id="TIGR00257">
    <property type="entry name" value="IMPACT_YIGZ"/>
    <property type="match status" value="1"/>
</dbReference>
<dbReference type="InterPro" id="IPR036956">
    <property type="entry name" value="Impact_N_sf"/>
</dbReference>
<dbReference type="InterPro" id="IPR023582">
    <property type="entry name" value="Impact"/>
</dbReference>